<dbReference type="AlphaFoldDB" id="U4LNC7"/>
<gene>
    <name evidence="1" type="ORF">PCON_01163</name>
</gene>
<sequence length="98" mass="10721">MSQTSRLHIDNPGESITRTISLGPLFSQSYLRCSRDGCSETFSASQVDKWGSVQAKTSNNAHYLHYLELITKSAYPHLISAAASPPAKPNSKPEPDKT</sequence>
<keyword evidence="2" id="KW-1185">Reference proteome</keyword>
<protein>
    <submittedName>
        <fullName evidence="1">Uncharacterized protein</fullName>
    </submittedName>
</protein>
<name>U4LNC7_PYROM</name>
<dbReference type="Proteomes" id="UP000018144">
    <property type="component" value="Unassembled WGS sequence"/>
</dbReference>
<evidence type="ECO:0000313" key="2">
    <source>
        <dbReference type="Proteomes" id="UP000018144"/>
    </source>
</evidence>
<reference evidence="1 2" key="1">
    <citation type="journal article" date="2013" name="PLoS Genet.">
        <title>The genome and development-dependent transcriptomes of Pyronema confluens: a window into fungal evolution.</title>
        <authorList>
            <person name="Traeger S."/>
            <person name="Altegoer F."/>
            <person name="Freitag M."/>
            <person name="Gabaldon T."/>
            <person name="Kempken F."/>
            <person name="Kumar A."/>
            <person name="Marcet-Houben M."/>
            <person name="Poggeler S."/>
            <person name="Stajich J.E."/>
            <person name="Nowrousian M."/>
        </authorList>
    </citation>
    <scope>NUCLEOTIDE SEQUENCE [LARGE SCALE GENOMIC DNA]</scope>
    <source>
        <strain evidence="2">CBS 100304</strain>
        <tissue evidence="1">Vegetative mycelium</tissue>
    </source>
</reference>
<dbReference type="EMBL" id="HF936091">
    <property type="protein sequence ID" value="CCX33453.1"/>
    <property type="molecule type" value="Genomic_DNA"/>
</dbReference>
<evidence type="ECO:0000313" key="1">
    <source>
        <dbReference type="EMBL" id="CCX33453.1"/>
    </source>
</evidence>
<accession>U4LNC7</accession>
<organism evidence="1 2">
    <name type="scientific">Pyronema omphalodes (strain CBS 100304)</name>
    <name type="common">Pyronema confluens</name>
    <dbReference type="NCBI Taxonomy" id="1076935"/>
    <lineage>
        <taxon>Eukaryota</taxon>
        <taxon>Fungi</taxon>
        <taxon>Dikarya</taxon>
        <taxon>Ascomycota</taxon>
        <taxon>Pezizomycotina</taxon>
        <taxon>Pezizomycetes</taxon>
        <taxon>Pezizales</taxon>
        <taxon>Pyronemataceae</taxon>
        <taxon>Pyronema</taxon>
    </lineage>
</organism>
<proteinExistence type="predicted"/>